<dbReference type="AlphaFoldDB" id="A0A3D9H6Y2"/>
<reference evidence="1 2" key="1">
    <citation type="submission" date="2018-07" db="EMBL/GenBank/DDBJ databases">
        <title>Genomic Encyclopedia of Type Strains, Phase III (KMG-III): the genomes of soil and plant-associated and newly described type strains.</title>
        <authorList>
            <person name="Whitman W."/>
        </authorList>
    </citation>
    <scope>NUCLEOTIDE SEQUENCE [LARGE SCALE GENOMIC DNA]</scope>
    <source>
        <strain evidence="1 2">CECT 7946</strain>
    </source>
</reference>
<keyword evidence="2" id="KW-1185">Reference proteome</keyword>
<organism evidence="1 2">
    <name type="scientific">Winogradskyella eximia</name>
    <dbReference type="NCBI Taxonomy" id="262006"/>
    <lineage>
        <taxon>Bacteria</taxon>
        <taxon>Pseudomonadati</taxon>
        <taxon>Bacteroidota</taxon>
        <taxon>Flavobacteriia</taxon>
        <taxon>Flavobacteriales</taxon>
        <taxon>Flavobacteriaceae</taxon>
        <taxon>Winogradskyella</taxon>
    </lineage>
</organism>
<evidence type="ECO:0000313" key="2">
    <source>
        <dbReference type="Proteomes" id="UP000256980"/>
    </source>
</evidence>
<sequence length="326" mass="38128">MVVKIDTSLFSDEGLFTKIDRCFFYFYERRYDFYLDDESIIDSEWIKEARLQNGELMMEAFERTVQNSLSFDLTISDNNNVEDDVYTIDEALFILNNPVCIFLENAVNDGNFILGLFNKFKSKGRKCLKFFNEGWILFKNAGGKNDIINQIRNMLTTYEQRDLDNKIYLRAIVIVDSDKKNPTEIIEANNVLVEFCNLNNITLHILEKREMENYMPIEMLNDIEDINSEKVEAIANLNKVQQDYYDLDDGFRGKSRNELDNIFADLTNEQYNTLKNGLSQEIKTKIEVPKLFLSNKITHEDLNNKCSHQLDSNELLNIIDKIDSLL</sequence>
<name>A0A3D9H6Y2_9FLAO</name>
<evidence type="ECO:0000313" key="1">
    <source>
        <dbReference type="EMBL" id="RED45244.1"/>
    </source>
</evidence>
<gene>
    <name evidence="1" type="ORF">DFQ10_102112</name>
</gene>
<dbReference type="OrthoDB" id="799203at2"/>
<dbReference type="RefSeq" id="WP_115816557.1">
    <property type="nucleotide sequence ID" value="NZ_QRDV01000002.1"/>
</dbReference>
<accession>A0A3D9H6Y2</accession>
<dbReference type="Proteomes" id="UP000256980">
    <property type="component" value="Unassembled WGS sequence"/>
</dbReference>
<dbReference type="EMBL" id="QRDV01000002">
    <property type="protein sequence ID" value="RED45244.1"/>
    <property type="molecule type" value="Genomic_DNA"/>
</dbReference>
<comment type="caution">
    <text evidence="1">The sequence shown here is derived from an EMBL/GenBank/DDBJ whole genome shotgun (WGS) entry which is preliminary data.</text>
</comment>
<protein>
    <submittedName>
        <fullName evidence="1">Uncharacterized protein</fullName>
    </submittedName>
</protein>
<proteinExistence type="predicted"/>